<dbReference type="OrthoDB" id="5550281at2759"/>
<dbReference type="InterPro" id="IPR050342">
    <property type="entry name" value="HMGB"/>
</dbReference>
<dbReference type="CDD" id="cd00084">
    <property type="entry name" value="HMG-box_SF"/>
    <property type="match status" value="1"/>
</dbReference>
<name>A0A0A2V2I9_PARBA</name>
<dbReference type="GO" id="GO:0003677">
    <property type="term" value="F:DNA binding"/>
    <property type="evidence" value="ECO:0007669"/>
    <property type="project" value="UniProtKB-UniRule"/>
</dbReference>
<dbReference type="Proteomes" id="UP000002059">
    <property type="component" value="Partially assembled WGS sequence"/>
</dbReference>
<keyword evidence="2" id="KW-0539">Nucleus</keyword>
<evidence type="ECO:0000313" key="6">
    <source>
        <dbReference type="Proteomes" id="UP000002059"/>
    </source>
</evidence>
<proteinExistence type="predicted"/>
<feature type="compositionally biased region" description="Basic residues" evidence="3">
    <location>
        <begin position="365"/>
        <end position="377"/>
    </location>
</feature>
<evidence type="ECO:0000313" key="5">
    <source>
        <dbReference type="EMBL" id="KGQ02016.1"/>
    </source>
</evidence>
<gene>
    <name evidence="5" type="ORF">PAAG_11191</name>
</gene>
<dbReference type="KEGG" id="pbl:PAAG_11191"/>
<dbReference type="Pfam" id="PF00505">
    <property type="entry name" value="HMG_box"/>
    <property type="match status" value="1"/>
</dbReference>
<dbReference type="HOGENOM" id="CLU_042807_1_1_1"/>
<dbReference type="EMBL" id="KN293993">
    <property type="protein sequence ID" value="KGQ02016.1"/>
    <property type="molecule type" value="Genomic_DNA"/>
</dbReference>
<dbReference type="eggNOG" id="KOG0381">
    <property type="taxonomic scope" value="Eukaryota"/>
</dbReference>
<protein>
    <recommendedName>
        <fullName evidence="4">HMG box domain-containing protein</fullName>
    </recommendedName>
</protein>
<dbReference type="STRING" id="502779.A0A0A2V2I9"/>
<evidence type="ECO:0000256" key="1">
    <source>
        <dbReference type="ARBA" id="ARBA00023125"/>
    </source>
</evidence>
<evidence type="ECO:0000256" key="2">
    <source>
        <dbReference type="PROSITE-ProRule" id="PRU00267"/>
    </source>
</evidence>
<accession>A0A0A2V2I9</accession>
<dbReference type="InterPro" id="IPR009071">
    <property type="entry name" value="HMG_box_dom"/>
</dbReference>
<sequence length="377" mass="39845">MPSRATTLAPPPSRIPPFPSTQSLLDAIVNVSNPITTASHTLNTATKTSPTNPSALTYIQVIVSLATLQSAVSDLSRAYINHANTVLNRGPSTLDLGSITSSLLLENGLLGGTRGLSPGGRPDALGAGAGGAALPGKMKRKRAPHDPNAPKRALTPYFLYMQHNRATIAEELGANARPKEVADEGTRRWAEMTEEEKSVYLEKTLRRQPSSLPRENACVQSRPPVPDDDTTQAAAAQLHQGVHHATTTVVPTHTHEASTEESDESDEESADEEEEEEEEASPEPVKAPTPPRSNKRRRTTGGTVADAGKPAMPAGGVSGKKGSLEKRKGAGKKEKEEVTASGTKSKRGSTAATVAAATEMPRGDKKGKKKRKSEAAE</sequence>
<dbReference type="VEuPathDB" id="FungiDB:PAAG_11191"/>
<feature type="compositionally biased region" description="Polar residues" evidence="3">
    <location>
        <begin position="340"/>
        <end position="352"/>
    </location>
</feature>
<dbReference type="SMART" id="SM00398">
    <property type="entry name" value="HMG"/>
    <property type="match status" value="1"/>
</dbReference>
<dbReference type="RefSeq" id="XP_015703491.1">
    <property type="nucleotide sequence ID" value="XM_015846884.1"/>
</dbReference>
<dbReference type="PANTHER" id="PTHR48112">
    <property type="entry name" value="HIGH MOBILITY GROUP PROTEIN DSP1"/>
    <property type="match status" value="1"/>
</dbReference>
<feature type="DNA-binding region" description="HMG box" evidence="2">
    <location>
        <begin position="150"/>
        <end position="208"/>
    </location>
</feature>
<dbReference type="Gene3D" id="1.10.30.10">
    <property type="entry name" value="High mobility group box domain"/>
    <property type="match status" value="1"/>
</dbReference>
<dbReference type="GO" id="GO:0005634">
    <property type="term" value="C:nucleus"/>
    <property type="evidence" value="ECO:0007669"/>
    <property type="project" value="UniProtKB-UniRule"/>
</dbReference>
<feature type="domain" description="HMG box" evidence="4">
    <location>
        <begin position="150"/>
        <end position="208"/>
    </location>
</feature>
<dbReference type="PROSITE" id="PS50118">
    <property type="entry name" value="HMG_BOX_2"/>
    <property type="match status" value="1"/>
</dbReference>
<feature type="compositionally biased region" description="Acidic residues" evidence="3">
    <location>
        <begin position="259"/>
        <end position="281"/>
    </location>
</feature>
<feature type="compositionally biased region" description="Low complexity" evidence="3">
    <location>
        <begin position="231"/>
        <end position="252"/>
    </location>
</feature>
<dbReference type="AlphaFoldDB" id="A0A0A2V2I9"/>
<reference evidence="5 6" key="1">
    <citation type="journal article" date="2011" name="PLoS Genet.">
        <title>Comparative genomic analysis of human fungal pathogens causing paracoccidioidomycosis.</title>
        <authorList>
            <person name="Desjardins C.A."/>
            <person name="Champion M.D."/>
            <person name="Holder J.W."/>
            <person name="Muszewska A."/>
            <person name="Goldberg J."/>
            <person name="Bailao A.M."/>
            <person name="Brigido M.M."/>
            <person name="Ferreira M.E."/>
            <person name="Garcia A.M."/>
            <person name="Grynberg M."/>
            <person name="Gujja S."/>
            <person name="Heiman D.I."/>
            <person name="Henn M.R."/>
            <person name="Kodira C.D."/>
            <person name="Leon-Narvaez H."/>
            <person name="Longo L.V."/>
            <person name="Ma L.J."/>
            <person name="Malavazi I."/>
            <person name="Matsuo A.L."/>
            <person name="Morais F.V."/>
            <person name="Pereira M."/>
            <person name="Rodriguez-Brito S."/>
            <person name="Sakthikumar S."/>
            <person name="Salem-Izacc S.M."/>
            <person name="Sykes S.M."/>
            <person name="Teixeira M.M."/>
            <person name="Vallejo M.C."/>
            <person name="Walter M.E."/>
            <person name="Yandava C."/>
            <person name="Young S."/>
            <person name="Zeng Q."/>
            <person name="Zucker J."/>
            <person name="Felipe M.S."/>
            <person name="Goldman G.H."/>
            <person name="Haas B.J."/>
            <person name="McEwen J.G."/>
            <person name="Nino-Vega G."/>
            <person name="Puccia R."/>
            <person name="San-Blas G."/>
            <person name="Soares C.M."/>
            <person name="Birren B.W."/>
            <person name="Cuomo C.A."/>
        </authorList>
    </citation>
    <scope>NUCLEOTIDE SEQUENCE [LARGE SCALE GENOMIC DNA]</scope>
    <source>
        <strain evidence="6">ATCC MYA-826 / Pb01</strain>
    </source>
</reference>
<dbReference type="GeneID" id="26970282"/>
<feature type="compositionally biased region" description="Basic and acidic residues" evidence="3">
    <location>
        <begin position="322"/>
        <end position="338"/>
    </location>
</feature>
<keyword evidence="1 2" id="KW-0238">DNA-binding</keyword>
<evidence type="ECO:0000256" key="3">
    <source>
        <dbReference type="SAM" id="MobiDB-lite"/>
    </source>
</evidence>
<dbReference type="OMA" id="KRQHDPN"/>
<organism evidence="5 6">
    <name type="scientific">Paracoccidioides lutzii (strain ATCC MYA-826 / Pb01)</name>
    <name type="common">Paracoccidioides brasiliensis</name>
    <dbReference type="NCBI Taxonomy" id="502779"/>
    <lineage>
        <taxon>Eukaryota</taxon>
        <taxon>Fungi</taxon>
        <taxon>Dikarya</taxon>
        <taxon>Ascomycota</taxon>
        <taxon>Pezizomycotina</taxon>
        <taxon>Eurotiomycetes</taxon>
        <taxon>Eurotiomycetidae</taxon>
        <taxon>Onygenales</taxon>
        <taxon>Ajellomycetaceae</taxon>
        <taxon>Paracoccidioides</taxon>
    </lineage>
</organism>
<feature type="region of interest" description="Disordered" evidence="3">
    <location>
        <begin position="115"/>
        <end position="151"/>
    </location>
</feature>
<keyword evidence="6" id="KW-1185">Reference proteome</keyword>
<dbReference type="SUPFAM" id="SSF47095">
    <property type="entry name" value="HMG-box"/>
    <property type="match status" value="1"/>
</dbReference>
<evidence type="ECO:0000259" key="4">
    <source>
        <dbReference type="PROSITE" id="PS50118"/>
    </source>
</evidence>
<feature type="region of interest" description="Disordered" evidence="3">
    <location>
        <begin position="204"/>
        <end position="377"/>
    </location>
</feature>
<dbReference type="PANTHER" id="PTHR48112:SF5">
    <property type="entry name" value="BOX PROTEIN, PUTATIVE (AFU_ORTHOLOGUE AFUA_1G04550)-RELATED"/>
    <property type="match status" value="1"/>
</dbReference>
<dbReference type="InterPro" id="IPR036910">
    <property type="entry name" value="HMG_box_dom_sf"/>
</dbReference>